<accession>A0A4Q2DDD3</accession>
<evidence type="ECO:0000313" key="2">
    <source>
        <dbReference type="EMBL" id="RXW16505.1"/>
    </source>
</evidence>
<dbReference type="EMBL" id="SDEE01000431">
    <property type="protein sequence ID" value="RXW16505.1"/>
    <property type="molecule type" value="Genomic_DNA"/>
</dbReference>
<evidence type="ECO:0000256" key="1">
    <source>
        <dbReference type="SAM" id="MobiDB-lite"/>
    </source>
</evidence>
<feature type="region of interest" description="Disordered" evidence="1">
    <location>
        <begin position="66"/>
        <end position="86"/>
    </location>
</feature>
<keyword evidence="3" id="KW-1185">Reference proteome</keyword>
<gene>
    <name evidence="2" type="ORF">EST38_g9356</name>
</gene>
<reference evidence="2 3" key="1">
    <citation type="submission" date="2019-01" db="EMBL/GenBank/DDBJ databases">
        <title>Draft genome sequence of Psathyrella aberdarensis IHI B618.</title>
        <authorList>
            <person name="Buettner E."/>
            <person name="Kellner H."/>
        </authorList>
    </citation>
    <scope>NUCLEOTIDE SEQUENCE [LARGE SCALE GENOMIC DNA]</scope>
    <source>
        <strain evidence="2 3">IHI B618</strain>
    </source>
</reference>
<name>A0A4Q2DDD3_9AGAR</name>
<dbReference type="AlphaFoldDB" id="A0A4Q2DDD3"/>
<protein>
    <submittedName>
        <fullName evidence="2">Uncharacterized protein</fullName>
    </submittedName>
</protein>
<sequence length="160" mass="16799">MDLLMLEALLCAEFASLLVDFHRLKRELGARVADLGFKDVLTWADSVLDLHRQLAAASFHAGRAARRPLPVPPGVPQSGPVAPLSRQLPSSTVAAAALAPACPQVAGGDVQCPSQKDPQSQIPGARFSSAICNNCKIPGHTKAQCLKPGGDCHKTGLSFD</sequence>
<dbReference type="Proteomes" id="UP000290288">
    <property type="component" value="Unassembled WGS sequence"/>
</dbReference>
<proteinExistence type="predicted"/>
<organism evidence="2 3">
    <name type="scientific">Candolleomyces aberdarensis</name>
    <dbReference type="NCBI Taxonomy" id="2316362"/>
    <lineage>
        <taxon>Eukaryota</taxon>
        <taxon>Fungi</taxon>
        <taxon>Dikarya</taxon>
        <taxon>Basidiomycota</taxon>
        <taxon>Agaricomycotina</taxon>
        <taxon>Agaricomycetes</taxon>
        <taxon>Agaricomycetidae</taxon>
        <taxon>Agaricales</taxon>
        <taxon>Agaricineae</taxon>
        <taxon>Psathyrellaceae</taxon>
        <taxon>Candolleomyces</taxon>
    </lineage>
</organism>
<comment type="caution">
    <text evidence="2">The sequence shown here is derived from an EMBL/GenBank/DDBJ whole genome shotgun (WGS) entry which is preliminary data.</text>
</comment>
<evidence type="ECO:0000313" key="3">
    <source>
        <dbReference type="Proteomes" id="UP000290288"/>
    </source>
</evidence>